<feature type="domain" description="SnoaL-like" evidence="1">
    <location>
        <begin position="67"/>
        <end position="174"/>
    </location>
</feature>
<dbReference type="Gene3D" id="3.10.450.50">
    <property type="match status" value="2"/>
</dbReference>
<reference evidence="2 3" key="1">
    <citation type="submission" date="2021-01" db="EMBL/GenBank/DDBJ databases">
        <title>Genome Sequencing of Type Strains.</title>
        <authorList>
            <person name="Lemaire J.F."/>
            <person name="Inderbitzin P."/>
            <person name="Collins S.B."/>
            <person name="Wespe N."/>
            <person name="Knight-Connoni V."/>
        </authorList>
    </citation>
    <scope>NUCLEOTIDE SEQUENCE [LARGE SCALE GENOMIC DNA]</scope>
    <source>
        <strain evidence="2 3">DSM 14730</strain>
    </source>
</reference>
<keyword evidence="3" id="KW-1185">Reference proteome</keyword>
<dbReference type="PANTHER" id="PTHR41252">
    <property type="entry name" value="BLR2505 PROTEIN"/>
    <property type="match status" value="1"/>
</dbReference>
<gene>
    <name evidence="2" type="ORF">JYA64_02460</name>
</gene>
<sequence length="356" mass="40689">MRKEDRIKAMTVSLAMAAGLVGIGSQVLPKEKDVVLAEANRTTETLSIESVQFTNQSKVTKQNAKLIQDFYAAFLSGDMEAISKHITSDFIMHVPGKGLNAGEYWGVDGLQQFMSNIMAYNGGKFSMEVPQLAVGEDVAFTREIVKFNRKHDPERMFEQHFMMKYNIKNGKVSEAWTIPQDLYTYDEYWTPPVKESKVALKALNSKKTSVYQGNPSTKGAYSKKNEQLIQSFYNKFWAGDLEGMKKMIHKDFEFFIPGKSDMAGTYKGWDGFMQFRGKLMEKAGTKYKLEIESMAASSTEVFVQEYIRMDRKWDSEAKVVPPVILHFEIEDGKIRKVNDIPLDLYEYEKFFTAPVK</sequence>
<name>A0ABS2ZA03_9BACL</name>
<dbReference type="SUPFAM" id="SSF54427">
    <property type="entry name" value="NTF2-like"/>
    <property type="match status" value="2"/>
</dbReference>
<evidence type="ECO:0000259" key="1">
    <source>
        <dbReference type="Pfam" id="PF12680"/>
    </source>
</evidence>
<protein>
    <submittedName>
        <fullName evidence="2">Nuclear transport factor 2 family protein</fullName>
    </submittedName>
</protein>
<organism evidence="2 3">
    <name type="scientific">Fictibacillus barbaricus</name>
    <dbReference type="NCBI Taxonomy" id="182136"/>
    <lineage>
        <taxon>Bacteria</taxon>
        <taxon>Bacillati</taxon>
        <taxon>Bacillota</taxon>
        <taxon>Bacilli</taxon>
        <taxon>Bacillales</taxon>
        <taxon>Fictibacillaceae</taxon>
        <taxon>Fictibacillus</taxon>
    </lineage>
</organism>
<dbReference type="InterPro" id="IPR032710">
    <property type="entry name" value="NTF2-like_dom_sf"/>
</dbReference>
<dbReference type="InterPro" id="IPR037401">
    <property type="entry name" value="SnoaL-like"/>
</dbReference>
<accession>A0ABS2ZA03</accession>
<evidence type="ECO:0000313" key="2">
    <source>
        <dbReference type="EMBL" id="MBN3544153.1"/>
    </source>
</evidence>
<dbReference type="PANTHER" id="PTHR41252:SF1">
    <property type="entry name" value="BLR2505 PROTEIN"/>
    <property type="match status" value="1"/>
</dbReference>
<dbReference type="RefSeq" id="WP_188404311.1">
    <property type="nucleotide sequence ID" value="NZ_BMCE01000004.1"/>
</dbReference>
<dbReference type="Pfam" id="PF12680">
    <property type="entry name" value="SnoaL_2"/>
    <property type="match status" value="2"/>
</dbReference>
<dbReference type="Proteomes" id="UP001319060">
    <property type="component" value="Unassembled WGS sequence"/>
</dbReference>
<feature type="domain" description="SnoaL-like" evidence="1">
    <location>
        <begin position="230"/>
        <end position="336"/>
    </location>
</feature>
<comment type="caution">
    <text evidence="2">The sequence shown here is derived from an EMBL/GenBank/DDBJ whole genome shotgun (WGS) entry which is preliminary data.</text>
</comment>
<dbReference type="EMBL" id="JAFHKS010000040">
    <property type="protein sequence ID" value="MBN3544153.1"/>
    <property type="molecule type" value="Genomic_DNA"/>
</dbReference>
<evidence type="ECO:0000313" key="3">
    <source>
        <dbReference type="Proteomes" id="UP001319060"/>
    </source>
</evidence>
<proteinExistence type="predicted"/>